<sequence length="501" mass="57637">MSENKENIEKKELAEEKENNTEISEENTEISQENTGKNISEEIEPETGEDKNPEIFIHETEEEAKIEENPEEELLDENIKDKFDPAKYVPYDPGVKSRGNSSKLPYIIFGIIVALGILLYIIIGNMGGGNRIGDLAQEEEQTEIEQTAAPSTDINDYKKKYWSGDSSITITDAFSGYKNAKNIEYLLYEKDGRTVFQVKAELEVKQILDYNGPDIKIGNDGDLSETAYLYFRKHQNDIKIYDNSYFYIPKENTGSENLDLSKREVEITNGNEVYKAEYSNGLNDIYNDSFNYGAMLKNMNNFYLKVVPKKSTSISVKFETKEKADEELNKVYQHLTGILNDDQKSKLTSSQKAWLDYRDSEFKFLNSVFFIKDIPNSAEISNRFSEKYKIKIIENRISELNTYKELVDKKGTVKLDETEINKQMENLKQRYATLLTHLSGDSLQFMKDSETKWSSFADTDLIFVQSLSAVLPEGETSQFSIGFEPYSIRLKMLQVYDDILF</sequence>
<gene>
    <name evidence="4" type="ordered locus">Sterm_2010</name>
</gene>
<feature type="region of interest" description="Disordered" evidence="1">
    <location>
        <begin position="1"/>
        <end position="55"/>
    </location>
</feature>
<proteinExistence type="predicted"/>
<dbReference type="InterPro" id="IPR009739">
    <property type="entry name" value="LprI-like_N"/>
</dbReference>
<feature type="transmembrane region" description="Helical" evidence="2">
    <location>
        <begin position="104"/>
        <end position="123"/>
    </location>
</feature>
<evidence type="ECO:0000313" key="5">
    <source>
        <dbReference type="Proteomes" id="UP000000845"/>
    </source>
</evidence>
<evidence type="ECO:0000313" key="4">
    <source>
        <dbReference type="EMBL" id="ACZ08865.1"/>
    </source>
</evidence>
<dbReference type="Gene3D" id="1.20.1270.180">
    <property type="match status" value="1"/>
</dbReference>
<organism evidence="4 5">
    <name type="scientific">Sebaldella termitidis (strain ATCC 33386 / NCTC 11300)</name>
    <dbReference type="NCBI Taxonomy" id="526218"/>
    <lineage>
        <taxon>Bacteria</taxon>
        <taxon>Fusobacteriati</taxon>
        <taxon>Fusobacteriota</taxon>
        <taxon>Fusobacteriia</taxon>
        <taxon>Fusobacteriales</taxon>
        <taxon>Leptotrichiaceae</taxon>
        <taxon>Sebaldella</taxon>
    </lineage>
</organism>
<dbReference type="HOGENOM" id="CLU_543902_0_0_0"/>
<dbReference type="RefSeq" id="WP_012861459.1">
    <property type="nucleotide sequence ID" value="NC_013517.1"/>
</dbReference>
<keyword evidence="2" id="KW-1133">Transmembrane helix</keyword>
<evidence type="ECO:0000259" key="3">
    <source>
        <dbReference type="Pfam" id="PF07007"/>
    </source>
</evidence>
<name>D1AJH7_SEBTE</name>
<evidence type="ECO:0000256" key="1">
    <source>
        <dbReference type="SAM" id="MobiDB-lite"/>
    </source>
</evidence>
<dbReference type="Proteomes" id="UP000000845">
    <property type="component" value="Chromosome"/>
</dbReference>
<accession>D1AJH7</accession>
<dbReference type="Pfam" id="PF07007">
    <property type="entry name" value="LprI"/>
    <property type="match status" value="1"/>
</dbReference>
<keyword evidence="2" id="KW-0472">Membrane</keyword>
<dbReference type="EMBL" id="CP001739">
    <property type="protein sequence ID" value="ACZ08865.1"/>
    <property type="molecule type" value="Genomic_DNA"/>
</dbReference>
<keyword evidence="5" id="KW-1185">Reference proteome</keyword>
<dbReference type="eggNOG" id="COG3755">
    <property type="taxonomic scope" value="Bacteria"/>
</dbReference>
<protein>
    <recommendedName>
        <fullName evidence="3">Lysozyme inhibitor LprI-like N-terminal domain-containing protein</fullName>
    </recommendedName>
</protein>
<feature type="domain" description="Lysozyme inhibitor LprI-like N-terminal" evidence="3">
    <location>
        <begin position="321"/>
        <end position="400"/>
    </location>
</feature>
<reference evidence="4 5" key="2">
    <citation type="journal article" date="2010" name="Stand. Genomic Sci.">
        <title>Complete genome sequence of Sebaldella termitidis type strain (NCTC 11300).</title>
        <authorList>
            <person name="Harmon-Smith M."/>
            <person name="Celia L."/>
            <person name="Chertkov O."/>
            <person name="Lapidus A."/>
            <person name="Copeland A."/>
            <person name="Glavina Del Rio T."/>
            <person name="Nolan M."/>
            <person name="Lucas S."/>
            <person name="Tice H."/>
            <person name="Cheng J.F."/>
            <person name="Han C."/>
            <person name="Detter J.C."/>
            <person name="Bruce D."/>
            <person name="Goodwin L."/>
            <person name="Pitluck S."/>
            <person name="Pati A."/>
            <person name="Liolios K."/>
            <person name="Ivanova N."/>
            <person name="Mavromatis K."/>
            <person name="Mikhailova N."/>
            <person name="Chen A."/>
            <person name="Palaniappan K."/>
            <person name="Land M."/>
            <person name="Hauser L."/>
            <person name="Chang Y.J."/>
            <person name="Jeffries C.D."/>
            <person name="Brettin T."/>
            <person name="Goker M."/>
            <person name="Beck B."/>
            <person name="Bristow J."/>
            <person name="Eisen J.A."/>
            <person name="Markowitz V."/>
            <person name="Hugenholtz P."/>
            <person name="Kyrpides N.C."/>
            <person name="Klenk H.P."/>
            <person name="Chen F."/>
        </authorList>
    </citation>
    <scope>NUCLEOTIDE SEQUENCE [LARGE SCALE GENOMIC DNA]</scope>
    <source>
        <strain evidence="5">ATCC 33386 / NCTC 11300</strain>
    </source>
</reference>
<keyword evidence="2" id="KW-0812">Transmembrane</keyword>
<dbReference type="KEGG" id="str:Sterm_2010"/>
<feature type="compositionally biased region" description="Basic and acidic residues" evidence="1">
    <location>
        <begin position="1"/>
        <end position="20"/>
    </location>
</feature>
<dbReference type="AlphaFoldDB" id="D1AJH7"/>
<evidence type="ECO:0000256" key="2">
    <source>
        <dbReference type="SAM" id="Phobius"/>
    </source>
</evidence>
<reference evidence="5" key="1">
    <citation type="submission" date="2009-09" db="EMBL/GenBank/DDBJ databases">
        <title>The complete chromosome of Sebaldella termitidis ATCC 33386.</title>
        <authorList>
            <consortium name="US DOE Joint Genome Institute (JGI-PGF)"/>
            <person name="Lucas S."/>
            <person name="Copeland A."/>
            <person name="Lapidus A."/>
            <person name="Glavina del Rio T."/>
            <person name="Dalin E."/>
            <person name="Tice H."/>
            <person name="Bruce D."/>
            <person name="Goodwin L."/>
            <person name="Pitluck S."/>
            <person name="Kyrpides N."/>
            <person name="Mavromatis K."/>
            <person name="Ivanova N."/>
            <person name="Mikhailova N."/>
            <person name="Sims D."/>
            <person name="Meincke L."/>
            <person name="Brettin T."/>
            <person name="Detter J.C."/>
            <person name="Han C."/>
            <person name="Larimer F."/>
            <person name="Land M."/>
            <person name="Hauser L."/>
            <person name="Markowitz V."/>
            <person name="Cheng J.F."/>
            <person name="Hugenholtz P."/>
            <person name="Woyke T."/>
            <person name="Wu D."/>
            <person name="Eisen J.A."/>
        </authorList>
    </citation>
    <scope>NUCLEOTIDE SEQUENCE [LARGE SCALE GENOMIC DNA]</scope>
    <source>
        <strain evidence="5">ATCC 33386 / NCTC 11300</strain>
    </source>
</reference>